<evidence type="ECO:0000313" key="1">
    <source>
        <dbReference type="EMBL" id="BAS98560.1"/>
    </source>
</evidence>
<name>A0A0P0WYN7_ORYSJ</name>
<protein>
    <submittedName>
        <fullName evidence="1">Os06g0608901 protein</fullName>
    </submittedName>
</protein>
<dbReference type="AlphaFoldDB" id="A0A0P0WYN7"/>
<gene>
    <name evidence="1" type="ordered locus">Os06g0608901</name>
    <name evidence="1" type="ORF">OSNPB_060608901</name>
</gene>
<keyword evidence="2" id="KW-1185">Reference proteome</keyword>
<organism evidence="1 2">
    <name type="scientific">Oryza sativa subsp. japonica</name>
    <name type="common">Rice</name>
    <dbReference type="NCBI Taxonomy" id="39947"/>
    <lineage>
        <taxon>Eukaryota</taxon>
        <taxon>Viridiplantae</taxon>
        <taxon>Streptophyta</taxon>
        <taxon>Embryophyta</taxon>
        <taxon>Tracheophyta</taxon>
        <taxon>Spermatophyta</taxon>
        <taxon>Magnoliopsida</taxon>
        <taxon>Liliopsida</taxon>
        <taxon>Poales</taxon>
        <taxon>Poaceae</taxon>
        <taxon>BOP clade</taxon>
        <taxon>Oryzoideae</taxon>
        <taxon>Oryzeae</taxon>
        <taxon>Oryzinae</taxon>
        <taxon>Oryza</taxon>
        <taxon>Oryza sativa</taxon>
    </lineage>
</organism>
<accession>A0A0P0WYN7</accession>
<reference evidence="2" key="1">
    <citation type="journal article" date="2005" name="Nature">
        <title>The map-based sequence of the rice genome.</title>
        <authorList>
            <consortium name="International rice genome sequencing project (IRGSP)"/>
            <person name="Matsumoto T."/>
            <person name="Wu J."/>
            <person name="Kanamori H."/>
            <person name="Katayose Y."/>
            <person name="Fujisawa M."/>
            <person name="Namiki N."/>
            <person name="Mizuno H."/>
            <person name="Yamamoto K."/>
            <person name="Antonio B.A."/>
            <person name="Baba T."/>
            <person name="Sakata K."/>
            <person name="Nagamura Y."/>
            <person name="Aoki H."/>
            <person name="Arikawa K."/>
            <person name="Arita K."/>
            <person name="Bito T."/>
            <person name="Chiden Y."/>
            <person name="Fujitsuka N."/>
            <person name="Fukunaka R."/>
            <person name="Hamada M."/>
            <person name="Harada C."/>
            <person name="Hayashi A."/>
            <person name="Hijishita S."/>
            <person name="Honda M."/>
            <person name="Hosokawa S."/>
            <person name="Ichikawa Y."/>
            <person name="Idonuma A."/>
            <person name="Iijima M."/>
            <person name="Ikeda M."/>
            <person name="Ikeno M."/>
            <person name="Ito K."/>
            <person name="Ito S."/>
            <person name="Ito T."/>
            <person name="Ito Y."/>
            <person name="Ito Y."/>
            <person name="Iwabuchi A."/>
            <person name="Kamiya K."/>
            <person name="Karasawa W."/>
            <person name="Kurita K."/>
            <person name="Katagiri S."/>
            <person name="Kikuta A."/>
            <person name="Kobayashi H."/>
            <person name="Kobayashi N."/>
            <person name="Machita K."/>
            <person name="Maehara T."/>
            <person name="Masukawa M."/>
            <person name="Mizubayashi T."/>
            <person name="Mukai Y."/>
            <person name="Nagasaki H."/>
            <person name="Nagata Y."/>
            <person name="Naito S."/>
            <person name="Nakashima M."/>
            <person name="Nakama Y."/>
            <person name="Nakamichi Y."/>
            <person name="Nakamura M."/>
            <person name="Meguro A."/>
            <person name="Negishi M."/>
            <person name="Ohta I."/>
            <person name="Ohta T."/>
            <person name="Okamoto M."/>
            <person name="Ono N."/>
            <person name="Saji S."/>
            <person name="Sakaguchi M."/>
            <person name="Sakai K."/>
            <person name="Shibata M."/>
            <person name="Shimokawa T."/>
            <person name="Song J."/>
            <person name="Takazaki Y."/>
            <person name="Terasawa K."/>
            <person name="Tsugane M."/>
            <person name="Tsuji K."/>
            <person name="Ueda S."/>
            <person name="Waki K."/>
            <person name="Yamagata H."/>
            <person name="Yamamoto M."/>
            <person name="Yamamoto S."/>
            <person name="Yamane H."/>
            <person name="Yoshiki S."/>
            <person name="Yoshihara R."/>
            <person name="Yukawa K."/>
            <person name="Zhong H."/>
            <person name="Yano M."/>
            <person name="Yuan Q."/>
            <person name="Ouyang S."/>
            <person name="Liu J."/>
            <person name="Jones K.M."/>
            <person name="Gansberger K."/>
            <person name="Moffat K."/>
            <person name="Hill J."/>
            <person name="Bera J."/>
            <person name="Fadrosh D."/>
            <person name="Jin S."/>
            <person name="Johri S."/>
            <person name="Kim M."/>
            <person name="Overton L."/>
            <person name="Reardon M."/>
            <person name="Tsitrin T."/>
            <person name="Vuong H."/>
            <person name="Weaver B."/>
            <person name="Ciecko A."/>
            <person name="Tallon L."/>
            <person name="Jackson J."/>
            <person name="Pai G."/>
            <person name="Aken S.V."/>
            <person name="Utterback T."/>
            <person name="Reidmuller S."/>
            <person name="Feldblyum T."/>
            <person name="Hsiao J."/>
            <person name="Zismann V."/>
            <person name="Iobst S."/>
            <person name="de Vazeille A.R."/>
            <person name="Buell C.R."/>
            <person name="Ying K."/>
            <person name="Li Y."/>
            <person name="Lu T."/>
            <person name="Huang Y."/>
            <person name="Zhao Q."/>
            <person name="Feng Q."/>
            <person name="Zhang L."/>
            <person name="Zhu J."/>
            <person name="Weng Q."/>
            <person name="Mu J."/>
            <person name="Lu Y."/>
            <person name="Fan D."/>
            <person name="Liu Y."/>
            <person name="Guan J."/>
            <person name="Zhang Y."/>
            <person name="Yu S."/>
            <person name="Liu X."/>
            <person name="Zhang Y."/>
            <person name="Hong G."/>
            <person name="Han B."/>
            <person name="Choisne N."/>
            <person name="Demange N."/>
            <person name="Orjeda G."/>
            <person name="Samain S."/>
            <person name="Cattolico L."/>
            <person name="Pelletier E."/>
            <person name="Couloux A."/>
            <person name="Segurens B."/>
            <person name="Wincker P."/>
            <person name="D'Hont A."/>
            <person name="Scarpelli C."/>
            <person name="Weissenbach J."/>
            <person name="Salanoubat M."/>
            <person name="Quetier F."/>
            <person name="Yu Y."/>
            <person name="Kim H.R."/>
            <person name="Rambo T."/>
            <person name="Currie J."/>
            <person name="Collura K."/>
            <person name="Luo M."/>
            <person name="Yang T."/>
            <person name="Ammiraju J.S.S."/>
            <person name="Engler F."/>
            <person name="Soderlund C."/>
            <person name="Wing R.A."/>
            <person name="Palmer L.E."/>
            <person name="de la Bastide M."/>
            <person name="Spiegel L."/>
            <person name="Nascimento L."/>
            <person name="Zutavern T."/>
            <person name="O'Shaughnessy A."/>
            <person name="Dike S."/>
            <person name="Dedhia N."/>
            <person name="Preston R."/>
            <person name="Balija V."/>
            <person name="McCombie W.R."/>
            <person name="Chow T."/>
            <person name="Chen H."/>
            <person name="Chung M."/>
            <person name="Chen C."/>
            <person name="Shaw J."/>
            <person name="Wu H."/>
            <person name="Hsiao K."/>
            <person name="Chao Y."/>
            <person name="Chu M."/>
            <person name="Cheng C."/>
            <person name="Hour A."/>
            <person name="Lee P."/>
            <person name="Lin S."/>
            <person name="Lin Y."/>
            <person name="Liou J."/>
            <person name="Liu S."/>
            <person name="Hsing Y."/>
            <person name="Raghuvanshi S."/>
            <person name="Mohanty A."/>
            <person name="Bharti A.K."/>
            <person name="Gaur A."/>
            <person name="Gupta V."/>
            <person name="Kumar D."/>
            <person name="Ravi V."/>
            <person name="Vij S."/>
            <person name="Kapur A."/>
            <person name="Khurana P."/>
            <person name="Khurana P."/>
            <person name="Khurana J.P."/>
            <person name="Tyagi A.K."/>
            <person name="Gaikwad K."/>
            <person name="Singh A."/>
            <person name="Dalal V."/>
            <person name="Srivastava S."/>
            <person name="Dixit A."/>
            <person name="Pal A.K."/>
            <person name="Ghazi I.A."/>
            <person name="Yadav M."/>
            <person name="Pandit A."/>
            <person name="Bhargava A."/>
            <person name="Sureshbabu K."/>
            <person name="Batra K."/>
            <person name="Sharma T.R."/>
            <person name="Mohapatra T."/>
            <person name="Singh N.K."/>
            <person name="Messing J."/>
            <person name="Nelson A.B."/>
            <person name="Fuks G."/>
            <person name="Kavchok S."/>
            <person name="Keizer G."/>
            <person name="Linton E."/>
            <person name="Llaca V."/>
            <person name="Song R."/>
            <person name="Tanyolac B."/>
            <person name="Young S."/>
            <person name="Ho-Il K."/>
            <person name="Hahn J.H."/>
            <person name="Sangsakoo G."/>
            <person name="Vanavichit A."/>
            <person name="de Mattos Luiz.A.T."/>
            <person name="Zimmer P.D."/>
            <person name="Malone G."/>
            <person name="Dellagostin O."/>
            <person name="de Oliveira A.C."/>
            <person name="Bevan M."/>
            <person name="Bancroft I."/>
            <person name="Minx P."/>
            <person name="Cordum H."/>
            <person name="Wilson R."/>
            <person name="Cheng Z."/>
            <person name="Jin W."/>
            <person name="Jiang J."/>
            <person name="Leong S.A."/>
            <person name="Iwama H."/>
            <person name="Gojobori T."/>
            <person name="Itoh T."/>
            <person name="Niimura Y."/>
            <person name="Fujii Y."/>
            <person name="Habara T."/>
            <person name="Sakai H."/>
            <person name="Sato Y."/>
            <person name="Wilson G."/>
            <person name="Kumar K."/>
            <person name="McCouch S."/>
            <person name="Juretic N."/>
            <person name="Hoen D."/>
            <person name="Wright S."/>
            <person name="Bruskiewich R."/>
            <person name="Bureau T."/>
            <person name="Miyao A."/>
            <person name="Hirochika H."/>
            <person name="Nishikawa T."/>
            <person name="Kadowaki K."/>
            <person name="Sugiura M."/>
            <person name="Burr B."/>
            <person name="Sasaki T."/>
        </authorList>
    </citation>
    <scope>NUCLEOTIDE SEQUENCE [LARGE SCALE GENOMIC DNA]</scope>
    <source>
        <strain evidence="2">cv. Nipponbare</strain>
    </source>
</reference>
<dbReference type="Proteomes" id="UP000059680">
    <property type="component" value="Chromosome 6"/>
</dbReference>
<dbReference type="InParanoid" id="A0A0P0WYN7"/>
<dbReference type="PaxDb" id="39947-A0A0P0WYN7"/>
<evidence type="ECO:0000313" key="2">
    <source>
        <dbReference type="Proteomes" id="UP000059680"/>
    </source>
</evidence>
<proteinExistence type="predicted"/>
<dbReference type="EMBL" id="AP014962">
    <property type="protein sequence ID" value="BAS98560.1"/>
    <property type="molecule type" value="Genomic_DNA"/>
</dbReference>
<sequence>MAELSPMREVVSMHPLLHLDGGEREAVFAAGDQTYGEFRLTLLWLVLSPISVSLSQFTLLAIELRLRHCPPPPPPWLATAVRWRAAAADVREGGCFDWGYFHSGW</sequence>
<reference evidence="1 2" key="2">
    <citation type="journal article" date="2013" name="Plant Cell Physiol.">
        <title>Rice Annotation Project Database (RAP-DB): an integrative and interactive database for rice genomics.</title>
        <authorList>
            <person name="Sakai H."/>
            <person name="Lee S.S."/>
            <person name="Tanaka T."/>
            <person name="Numa H."/>
            <person name="Kim J."/>
            <person name="Kawahara Y."/>
            <person name="Wakimoto H."/>
            <person name="Yang C.C."/>
            <person name="Iwamoto M."/>
            <person name="Abe T."/>
            <person name="Yamada Y."/>
            <person name="Muto A."/>
            <person name="Inokuchi H."/>
            <person name="Ikemura T."/>
            <person name="Matsumoto T."/>
            <person name="Sasaki T."/>
            <person name="Itoh T."/>
        </authorList>
    </citation>
    <scope>NUCLEOTIDE SEQUENCE [LARGE SCALE GENOMIC DNA]</scope>
    <source>
        <strain evidence="2">cv. Nipponbare</strain>
    </source>
</reference>
<reference evidence="1 2" key="3">
    <citation type="journal article" date="2013" name="Rice">
        <title>Improvement of the Oryza sativa Nipponbare reference genome using next generation sequence and optical map data.</title>
        <authorList>
            <person name="Kawahara Y."/>
            <person name="de la Bastide M."/>
            <person name="Hamilton J.P."/>
            <person name="Kanamori H."/>
            <person name="McCombie W.R."/>
            <person name="Ouyang S."/>
            <person name="Schwartz D.C."/>
            <person name="Tanaka T."/>
            <person name="Wu J."/>
            <person name="Zhou S."/>
            <person name="Childs K.L."/>
            <person name="Davidson R.M."/>
            <person name="Lin H."/>
            <person name="Quesada-Ocampo L."/>
            <person name="Vaillancourt B."/>
            <person name="Sakai H."/>
            <person name="Lee S.S."/>
            <person name="Kim J."/>
            <person name="Numa H."/>
            <person name="Itoh T."/>
            <person name="Buell C.R."/>
            <person name="Matsumoto T."/>
        </authorList>
    </citation>
    <scope>NUCLEOTIDE SEQUENCE [LARGE SCALE GENOMIC DNA]</scope>
    <source>
        <strain evidence="2">cv. Nipponbare</strain>
    </source>
</reference>